<dbReference type="Proteomes" id="UP000240418">
    <property type="component" value="Unassembled WGS sequence"/>
</dbReference>
<dbReference type="AlphaFoldDB" id="A0A2P8F060"/>
<gene>
    <name evidence="3" type="ORF">CLV88_1265</name>
</gene>
<keyword evidence="4" id="KW-1185">Reference proteome</keyword>
<name>A0A2P8F060_9RHOB</name>
<organism evidence="3 4">
    <name type="scientific">Shimia abyssi</name>
    <dbReference type="NCBI Taxonomy" id="1662395"/>
    <lineage>
        <taxon>Bacteria</taxon>
        <taxon>Pseudomonadati</taxon>
        <taxon>Pseudomonadota</taxon>
        <taxon>Alphaproteobacteria</taxon>
        <taxon>Rhodobacterales</taxon>
        <taxon>Roseobacteraceae</taxon>
    </lineage>
</organism>
<dbReference type="InterPro" id="IPR051807">
    <property type="entry name" value="Sec-metab_biosynth-assoc"/>
</dbReference>
<evidence type="ECO:0000259" key="2">
    <source>
        <dbReference type="Pfam" id="PF03795"/>
    </source>
</evidence>
<comment type="similarity">
    <text evidence="1">Belongs to the YciI family.</text>
</comment>
<dbReference type="EMBL" id="PYGJ01000026">
    <property type="protein sequence ID" value="PSL15086.1"/>
    <property type="molecule type" value="Genomic_DNA"/>
</dbReference>
<comment type="caution">
    <text evidence="3">The sequence shown here is derived from an EMBL/GenBank/DDBJ whole genome shotgun (WGS) entry which is preliminary data.</text>
</comment>
<evidence type="ECO:0000313" key="3">
    <source>
        <dbReference type="EMBL" id="PSL15086.1"/>
    </source>
</evidence>
<evidence type="ECO:0000313" key="4">
    <source>
        <dbReference type="Proteomes" id="UP000240418"/>
    </source>
</evidence>
<dbReference type="Pfam" id="PF03795">
    <property type="entry name" value="YCII"/>
    <property type="match status" value="1"/>
</dbReference>
<dbReference type="SUPFAM" id="SSF54909">
    <property type="entry name" value="Dimeric alpha+beta barrel"/>
    <property type="match status" value="1"/>
</dbReference>
<reference evidence="3 4" key="1">
    <citation type="submission" date="2018-03" db="EMBL/GenBank/DDBJ databases">
        <title>Genomic Encyclopedia of Archaeal and Bacterial Type Strains, Phase II (KMG-II): from individual species to whole genera.</title>
        <authorList>
            <person name="Goeker M."/>
        </authorList>
    </citation>
    <scope>NUCLEOTIDE SEQUENCE [LARGE SCALE GENOMIC DNA]</scope>
    <source>
        <strain evidence="3 4">DSM 100673</strain>
    </source>
</reference>
<dbReference type="Gene3D" id="3.30.70.1060">
    <property type="entry name" value="Dimeric alpha+beta barrel"/>
    <property type="match status" value="1"/>
</dbReference>
<dbReference type="OrthoDB" id="2293521at2"/>
<protein>
    <recommendedName>
        <fullName evidence="2">YCII-related domain-containing protein</fullName>
    </recommendedName>
</protein>
<dbReference type="InterPro" id="IPR005545">
    <property type="entry name" value="YCII"/>
</dbReference>
<dbReference type="PANTHER" id="PTHR33606">
    <property type="entry name" value="PROTEIN YCII"/>
    <property type="match status" value="1"/>
</dbReference>
<evidence type="ECO:0000256" key="1">
    <source>
        <dbReference type="ARBA" id="ARBA00007689"/>
    </source>
</evidence>
<feature type="domain" description="YCII-related" evidence="2">
    <location>
        <begin position="1"/>
        <end position="87"/>
    </location>
</feature>
<dbReference type="RefSeq" id="WP_106610528.1">
    <property type="nucleotide sequence ID" value="NZ_PYGJ01000026.1"/>
</dbReference>
<sequence>MRIALIAKDKPGALDIRKANRDAHVAYLKSSGDVIDMAGPFLDDAGNMCGSLIILNVSTIAEAEEWAANDPYKAADLFESVELTAWNKVLG</sequence>
<dbReference type="InterPro" id="IPR011008">
    <property type="entry name" value="Dimeric_a/b-barrel"/>
</dbReference>
<accession>A0A2P8F060</accession>
<proteinExistence type="inferred from homology"/>
<dbReference type="PANTHER" id="PTHR33606:SF3">
    <property type="entry name" value="PROTEIN YCII"/>
    <property type="match status" value="1"/>
</dbReference>